<evidence type="ECO:0000313" key="4">
    <source>
        <dbReference type="Proteomes" id="UP000604046"/>
    </source>
</evidence>
<feature type="compositionally biased region" description="Polar residues" evidence="2">
    <location>
        <begin position="103"/>
        <end position="112"/>
    </location>
</feature>
<comment type="caution">
    <text evidence="3">The sequence shown here is derived from an EMBL/GenBank/DDBJ whole genome shotgun (WGS) entry which is preliminary data.</text>
</comment>
<dbReference type="AlphaFoldDB" id="A0A812QRQ3"/>
<keyword evidence="4" id="KW-1185">Reference proteome</keyword>
<feature type="region of interest" description="Disordered" evidence="2">
    <location>
        <begin position="22"/>
        <end position="45"/>
    </location>
</feature>
<protein>
    <submittedName>
        <fullName evidence="3">Uncharacterized protein</fullName>
    </submittedName>
</protein>
<evidence type="ECO:0000256" key="2">
    <source>
        <dbReference type="SAM" id="MobiDB-lite"/>
    </source>
</evidence>
<sequence length="484" mass="53846">MDLPDLYLDSPSQSATAWRASWKPASSDLPSPSCSSPSPSRIRSHRSGSALWQSLRISLMGSVQPVPQYLERAHHDGIYSTDGTEIPEVLDVLDTGPSGPGSDPTSRCSSPISPDALQRRAKGMKGLRLGSTLETRAQREDFLCQQLDDASDEIDRLSMERDDAVKKLHDLAKLLRDHELSQEETRREYVSVACQQSDDGSNSDDNAAQTPHVKRAASCPLNWSPSPEQETTPADSSIFAERRQWHEELLELESFQERLKQAATQAKDEAHTAWTESQSAMERVNVQEVQMDLWRDEVAQAREMQSEEAVMRHRNFILCSAQQDRLRQNVLTTVALKASLLLIGCFTTWRQEVHEHATERTVAEKTELSNAELAAATAASTTSSARASATLLSMKMQEMRDTMLTVCCLSAWHTYVLRTERATPPERKLHGSASLASNMPKALPDLVLQTRLLNTSLAELRSARDSARRSWARISLEGESSPAL</sequence>
<reference evidence="3" key="1">
    <citation type="submission" date="2021-02" db="EMBL/GenBank/DDBJ databases">
        <authorList>
            <person name="Dougan E. K."/>
            <person name="Rhodes N."/>
            <person name="Thang M."/>
            <person name="Chan C."/>
        </authorList>
    </citation>
    <scope>NUCLEOTIDE SEQUENCE</scope>
</reference>
<keyword evidence="1" id="KW-0175">Coiled coil</keyword>
<feature type="region of interest" description="Disordered" evidence="2">
    <location>
        <begin position="95"/>
        <end position="114"/>
    </location>
</feature>
<gene>
    <name evidence="3" type="ORF">SNAT2548_LOCUS21815</name>
</gene>
<dbReference type="OrthoDB" id="432682at2759"/>
<dbReference type="EMBL" id="CAJNDS010002264">
    <property type="protein sequence ID" value="CAE7400780.1"/>
    <property type="molecule type" value="Genomic_DNA"/>
</dbReference>
<feature type="coiled-coil region" evidence="1">
    <location>
        <begin position="140"/>
        <end position="167"/>
    </location>
</feature>
<proteinExistence type="predicted"/>
<feature type="compositionally biased region" description="Low complexity" evidence="2">
    <location>
        <begin position="24"/>
        <end position="41"/>
    </location>
</feature>
<feature type="region of interest" description="Disordered" evidence="2">
    <location>
        <begin position="185"/>
        <end position="235"/>
    </location>
</feature>
<feature type="compositionally biased region" description="Polar residues" evidence="2">
    <location>
        <begin position="221"/>
        <end position="235"/>
    </location>
</feature>
<feature type="compositionally biased region" description="Low complexity" evidence="2">
    <location>
        <begin position="195"/>
        <end position="209"/>
    </location>
</feature>
<name>A0A812QRQ3_9DINO</name>
<evidence type="ECO:0000313" key="3">
    <source>
        <dbReference type="EMBL" id="CAE7400780.1"/>
    </source>
</evidence>
<dbReference type="Proteomes" id="UP000604046">
    <property type="component" value="Unassembled WGS sequence"/>
</dbReference>
<evidence type="ECO:0000256" key="1">
    <source>
        <dbReference type="SAM" id="Coils"/>
    </source>
</evidence>
<accession>A0A812QRQ3</accession>
<organism evidence="3 4">
    <name type="scientific">Symbiodinium natans</name>
    <dbReference type="NCBI Taxonomy" id="878477"/>
    <lineage>
        <taxon>Eukaryota</taxon>
        <taxon>Sar</taxon>
        <taxon>Alveolata</taxon>
        <taxon>Dinophyceae</taxon>
        <taxon>Suessiales</taxon>
        <taxon>Symbiodiniaceae</taxon>
        <taxon>Symbiodinium</taxon>
    </lineage>
</organism>